<dbReference type="InterPro" id="IPR035996">
    <property type="entry name" value="4pyrrol_Methylase_sf"/>
</dbReference>
<proteinExistence type="inferred from homology"/>
<organism evidence="9 10">
    <name type="scientific">Thermostichus vulcanus str. 'Rupite'</name>
    <dbReference type="NCBI Taxonomy" id="2813851"/>
    <lineage>
        <taxon>Bacteria</taxon>
        <taxon>Bacillati</taxon>
        <taxon>Cyanobacteriota</taxon>
        <taxon>Cyanophyceae</taxon>
        <taxon>Thermostichales</taxon>
        <taxon>Thermostichaceae</taxon>
        <taxon>Thermostichus</taxon>
    </lineage>
</organism>
<dbReference type="PANTHER" id="PTHR45790:SF3">
    <property type="entry name" value="S-ADENOSYL-L-METHIONINE-DEPENDENT UROPORPHYRINOGEN III METHYLTRANSFERASE, CHLOROPLASTIC"/>
    <property type="match status" value="1"/>
</dbReference>
<dbReference type="InterPro" id="IPR036108">
    <property type="entry name" value="4pyrrol_syn_uPrphyn_synt_sf"/>
</dbReference>
<dbReference type="SUPFAM" id="SSF53790">
    <property type="entry name" value="Tetrapyrrole methylase"/>
    <property type="match status" value="1"/>
</dbReference>
<gene>
    <name evidence="9" type="primary">cobA</name>
    <name evidence="9" type="ORF">JX360_15130</name>
</gene>
<dbReference type="CDD" id="cd06578">
    <property type="entry name" value="HemD"/>
    <property type="match status" value="1"/>
</dbReference>
<keyword evidence="3 6" id="KW-0808">Transferase</keyword>
<evidence type="ECO:0000256" key="1">
    <source>
        <dbReference type="ARBA" id="ARBA00012162"/>
    </source>
</evidence>
<dbReference type="NCBIfam" id="TIGR01469">
    <property type="entry name" value="cobA_cysG_Cterm"/>
    <property type="match status" value="1"/>
</dbReference>
<dbReference type="EMBL" id="JAFIRA010000051">
    <property type="protein sequence ID" value="MCJ2544220.1"/>
    <property type="molecule type" value="Genomic_DNA"/>
</dbReference>
<evidence type="ECO:0000313" key="10">
    <source>
        <dbReference type="Proteomes" id="UP000830835"/>
    </source>
</evidence>
<dbReference type="SUPFAM" id="SSF69618">
    <property type="entry name" value="HemD-like"/>
    <property type="match status" value="1"/>
</dbReference>
<feature type="domain" description="Tetrapyrrole methylase" evidence="7">
    <location>
        <begin position="3"/>
        <end position="204"/>
    </location>
</feature>
<dbReference type="RefSeq" id="WP_244352549.1">
    <property type="nucleotide sequence ID" value="NZ_JAFIRA010000051.1"/>
</dbReference>
<evidence type="ECO:0000256" key="3">
    <source>
        <dbReference type="ARBA" id="ARBA00022679"/>
    </source>
</evidence>
<keyword evidence="2 6" id="KW-0489">Methyltransferase</keyword>
<feature type="domain" description="Tetrapyrrole biosynthesis uroporphyrinogen III synthase" evidence="8">
    <location>
        <begin position="263"/>
        <end position="495"/>
    </location>
</feature>
<dbReference type="Gene3D" id="3.40.50.10090">
    <property type="match status" value="2"/>
</dbReference>
<dbReference type="PANTHER" id="PTHR45790">
    <property type="entry name" value="SIROHEME SYNTHASE-RELATED"/>
    <property type="match status" value="1"/>
</dbReference>
<keyword evidence="5" id="KW-0627">Porphyrin biosynthesis</keyword>
<comment type="caution">
    <text evidence="9">The sequence shown here is derived from an EMBL/GenBank/DDBJ whole genome shotgun (WGS) entry which is preliminary data.</text>
</comment>
<protein>
    <recommendedName>
        <fullName evidence="1">uroporphyrinogen-III C-methyltransferase</fullName>
        <ecNumber evidence="1">2.1.1.107</ecNumber>
    </recommendedName>
</protein>
<evidence type="ECO:0000259" key="7">
    <source>
        <dbReference type="Pfam" id="PF00590"/>
    </source>
</evidence>
<dbReference type="EC" id="2.1.1.107" evidence="1"/>
<evidence type="ECO:0000256" key="6">
    <source>
        <dbReference type="RuleBase" id="RU003960"/>
    </source>
</evidence>
<dbReference type="InterPro" id="IPR014776">
    <property type="entry name" value="4pyrrole_Mease_sub2"/>
</dbReference>
<dbReference type="Gene3D" id="3.40.1010.10">
    <property type="entry name" value="Cobalt-precorrin-4 Transmethylase, Domain 1"/>
    <property type="match status" value="1"/>
</dbReference>
<dbReference type="InterPro" id="IPR050161">
    <property type="entry name" value="Siro_Cobalamin_biosynth"/>
</dbReference>
<dbReference type="Proteomes" id="UP000830835">
    <property type="component" value="Unassembled WGS sequence"/>
</dbReference>
<name>A0ABT0CEL3_THEVL</name>
<sequence length="511" mass="55207">MGKVYLVGAGLGGREGLTVRALQVLRQAEAVWIDELVDERLLVELPGQAQLWRRSGESSVQEGVLWLIQRCHEDKQVVHLKSGDPLIFGRTREEVEALTKAGCPFEILPGLSSALAGPLWAGIPLTDQHLSRTVAVLTAHELEALPWSALAQLDTLVILMGSRQRQAIAAQLVDAGIPTQRPVALIWGAGQAEQQVWVGELGELLQGKELSPSRKNPLPALLVIGEVVKLRQLVLPGIPPLPEPAPLAGKTVLVTRSEGQSEAFRQLLQAQGARILEMPTLVIQPPDSWDPLDRAIASLAQVDWLLLTSANAVSHFFARLHHHKQDSRALRGLKVAVVGSKTAATLAQYGIHPDLVPPEFVADALLEVWPQPVAGQRILFPRVQSGGRDVLVQGLRQRGAEVEEVAAYESTCPPAADAQVVAALKTGQVDILSFASSKTVQHFARLLQQAGLGPEVWDPPVQIAAIGPKTAETCVAVLGRVDIEAKEYTLEGLVEAMVSTFQSRPEPPTRR</sequence>
<dbReference type="InterPro" id="IPR006366">
    <property type="entry name" value="CobA/CysG_C"/>
</dbReference>
<dbReference type="InterPro" id="IPR000878">
    <property type="entry name" value="4pyrrol_Mease"/>
</dbReference>
<keyword evidence="4" id="KW-0949">S-adenosyl-L-methionine</keyword>
<accession>A0ABT0CEL3</accession>
<evidence type="ECO:0000259" key="8">
    <source>
        <dbReference type="Pfam" id="PF02602"/>
    </source>
</evidence>
<evidence type="ECO:0000313" key="9">
    <source>
        <dbReference type="EMBL" id="MCJ2544220.1"/>
    </source>
</evidence>
<evidence type="ECO:0000256" key="5">
    <source>
        <dbReference type="ARBA" id="ARBA00023244"/>
    </source>
</evidence>
<evidence type="ECO:0000256" key="4">
    <source>
        <dbReference type="ARBA" id="ARBA00022691"/>
    </source>
</evidence>
<dbReference type="InterPro" id="IPR003754">
    <property type="entry name" value="4pyrrol_synth_uPrphyn_synth"/>
</dbReference>
<dbReference type="PROSITE" id="PS00840">
    <property type="entry name" value="SUMT_2"/>
    <property type="match status" value="1"/>
</dbReference>
<evidence type="ECO:0000256" key="2">
    <source>
        <dbReference type="ARBA" id="ARBA00022603"/>
    </source>
</evidence>
<dbReference type="InterPro" id="IPR014777">
    <property type="entry name" value="4pyrrole_Mease_sub1"/>
</dbReference>
<dbReference type="Pfam" id="PF00590">
    <property type="entry name" value="TP_methylase"/>
    <property type="match status" value="1"/>
</dbReference>
<dbReference type="Pfam" id="PF02602">
    <property type="entry name" value="HEM4"/>
    <property type="match status" value="1"/>
</dbReference>
<dbReference type="GO" id="GO:0032259">
    <property type="term" value="P:methylation"/>
    <property type="evidence" value="ECO:0007669"/>
    <property type="project" value="UniProtKB-KW"/>
</dbReference>
<reference evidence="9" key="1">
    <citation type="submission" date="2021-02" db="EMBL/GenBank/DDBJ databases">
        <title>The CRISPR/cas machinery reduction and long-range gene transfer in the hot spring cyanobacterium Synechococcus.</title>
        <authorList>
            <person name="Dvorak P."/>
            <person name="Jahodarova E."/>
            <person name="Hasler P."/>
            <person name="Poulickova A."/>
        </authorList>
    </citation>
    <scope>NUCLEOTIDE SEQUENCE</scope>
    <source>
        <strain evidence="9">Rupite</strain>
    </source>
</reference>
<keyword evidence="10" id="KW-1185">Reference proteome</keyword>
<dbReference type="CDD" id="cd11642">
    <property type="entry name" value="SUMT"/>
    <property type="match status" value="1"/>
</dbReference>
<dbReference type="Gene3D" id="3.30.950.10">
    <property type="entry name" value="Methyltransferase, Cobalt-precorrin-4 Transmethylase, Domain 2"/>
    <property type="match status" value="1"/>
</dbReference>
<dbReference type="GO" id="GO:0004851">
    <property type="term" value="F:uroporphyrin-III C-methyltransferase activity"/>
    <property type="evidence" value="ECO:0007669"/>
    <property type="project" value="UniProtKB-EC"/>
</dbReference>
<comment type="similarity">
    <text evidence="6">Belongs to the precorrin methyltransferase family.</text>
</comment>
<dbReference type="InterPro" id="IPR003043">
    <property type="entry name" value="Uropor_MeTrfase_CS"/>
</dbReference>